<proteinExistence type="predicted"/>
<dbReference type="EMBL" id="CALNXI010000004">
    <property type="protein sequence ID" value="CAH3013968.1"/>
    <property type="molecule type" value="Genomic_DNA"/>
</dbReference>
<evidence type="ECO:0000313" key="3">
    <source>
        <dbReference type="EMBL" id="CAH3013968.1"/>
    </source>
</evidence>
<dbReference type="InterPro" id="IPR008979">
    <property type="entry name" value="Galactose-bd-like_sf"/>
</dbReference>
<organism evidence="3 4">
    <name type="scientific">Porites evermanni</name>
    <dbReference type="NCBI Taxonomy" id="104178"/>
    <lineage>
        <taxon>Eukaryota</taxon>
        <taxon>Metazoa</taxon>
        <taxon>Cnidaria</taxon>
        <taxon>Anthozoa</taxon>
        <taxon>Hexacorallia</taxon>
        <taxon>Scleractinia</taxon>
        <taxon>Fungiina</taxon>
        <taxon>Poritidae</taxon>
        <taxon>Porites</taxon>
    </lineage>
</organism>
<dbReference type="InterPro" id="IPR000421">
    <property type="entry name" value="FA58C"/>
</dbReference>
<feature type="domain" description="F5/8 type C" evidence="2">
    <location>
        <begin position="1"/>
        <end position="72"/>
    </location>
</feature>
<evidence type="ECO:0000313" key="4">
    <source>
        <dbReference type="Proteomes" id="UP001159427"/>
    </source>
</evidence>
<protein>
    <recommendedName>
        <fullName evidence="2">F5/8 type C domain-containing protein</fullName>
    </recommendedName>
</protein>
<dbReference type="Pfam" id="PF00754">
    <property type="entry name" value="F5_F8_type_C"/>
    <property type="match status" value="1"/>
</dbReference>
<dbReference type="Gene3D" id="2.60.120.260">
    <property type="entry name" value="Galactose-binding domain-like"/>
    <property type="match status" value="1"/>
</dbReference>
<dbReference type="Proteomes" id="UP001159427">
    <property type="component" value="Unassembled WGS sequence"/>
</dbReference>
<keyword evidence="4" id="KW-1185">Reference proteome</keyword>
<dbReference type="PROSITE" id="PS01285">
    <property type="entry name" value="FA58C_1"/>
    <property type="match status" value="1"/>
</dbReference>
<evidence type="ECO:0000256" key="1">
    <source>
        <dbReference type="SAM" id="MobiDB-lite"/>
    </source>
</evidence>
<dbReference type="SUPFAM" id="SSF49785">
    <property type="entry name" value="Galactose-binding domain-like"/>
    <property type="match status" value="1"/>
</dbReference>
<gene>
    <name evidence="3" type="ORF">PEVE_00028744</name>
</gene>
<dbReference type="PANTHER" id="PTHR24543">
    <property type="entry name" value="MULTICOPPER OXIDASE-RELATED"/>
    <property type="match status" value="1"/>
</dbReference>
<comment type="caution">
    <text evidence="3">The sequence shown here is derived from an EMBL/GenBank/DDBJ whole genome shotgun (WGS) entry which is preliminary data.</text>
</comment>
<dbReference type="PROSITE" id="PS50022">
    <property type="entry name" value="FA58C_3"/>
    <property type="match status" value="1"/>
</dbReference>
<feature type="region of interest" description="Disordered" evidence="1">
    <location>
        <begin position="1"/>
        <end position="29"/>
    </location>
</feature>
<reference evidence="3 4" key="1">
    <citation type="submission" date="2022-05" db="EMBL/GenBank/DDBJ databases">
        <authorList>
            <consortium name="Genoscope - CEA"/>
            <person name="William W."/>
        </authorList>
    </citation>
    <scope>NUCLEOTIDE SEQUENCE [LARGE SCALE GENOMIC DNA]</scope>
</reference>
<accession>A0ABN8LA51</accession>
<name>A0ABN8LA51_9CNID</name>
<sequence>MESGSIPDNRITASSQISQAKNGRLNRKGSWCASTSDNNPYLEIDLQTFHIICAVYTQGDSLADNWVKTYRLLTKWLRFVAKRSHNKFCMRTELYGVKQKSGKSVLTLK</sequence>
<evidence type="ECO:0000259" key="2">
    <source>
        <dbReference type="PROSITE" id="PS50022"/>
    </source>
</evidence>
<feature type="compositionally biased region" description="Polar residues" evidence="1">
    <location>
        <begin position="11"/>
        <end position="21"/>
    </location>
</feature>